<feature type="compositionally biased region" description="Low complexity" evidence="1">
    <location>
        <begin position="157"/>
        <end position="180"/>
    </location>
</feature>
<accession>A0AAD8XZF9</accession>
<keyword evidence="2" id="KW-0472">Membrane</keyword>
<sequence length="234" mass="25889">MSDLKEPLLAVTACDEEPHVIVARTNNMDGSISLKVTTSTTYPNGYTDVKVELFEVPDSMSSAVDEELGIIPNEYLNRVEYRVLPPGTLEEDFADDNTVYTHMTQQKGCDASTVRISNLRKRRCPDWKRLIFASVLFMAAWVLTAALITDLARESSSHSPEQASQSTTDAAAATDAAKASILPESNSTRTDPDTDKNTTELLHVDSYFAPVTISHLLGTHQRQFQLGVREKPRI</sequence>
<organism evidence="3 4">
    <name type="scientific">Skeletonema marinoi</name>
    <dbReference type="NCBI Taxonomy" id="267567"/>
    <lineage>
        <taxon>Eukaryota</taxon>
        <taxon>Sar</taxon>
        <taxon>Stramenopiles</taxon>
        <taxon>Ochrophyta</taxon>
        <taxon>Bacillariophyta</taxon>
        <taxon>Coscinodiscophyceae</taxon>
        <taxon>Thalassiosirophycidae</taxon>
        <taxon>Thalassiosirales</taxon>
        <taxon>Skeletonemataceae</taxon>
        <taxon>Skeletonema</taxon>
        <taxon>Skeletonema marinoi-dohrnii complex</taxon>
    </lineage>
</organism>
<feature type="region of interest" description="Disordered" evidence="1">
    <location>
        <begin position="155"/>
        <end position="196"/>
    </location>
</feature>
<protein>
    <submittedName>
        <fullName evidence="3">Uncharacterized protein</fullName>
    </submittedName>
</protein>
<proteinExistence type="predicted"/>
<dbReference type="Proteomes" id="UP001224775">
    <property type="component" value="Unassembled WGS sequence"/>
</dbReference>
<reference evidence="3" key="1">
    <citation type="submission" date="2023-06" db="EMBL/GenBank/DDBJ databases">
        <title>Survivors Of The Sea: Transcriptome response of Skeletonema marinoi to long-term dormancy.</title>
        <authorList>
            <person name="Pinder M.I.M."/>
            <person name="Kourtchenko O."/>
            <person name="Robertson E.K."/>
            <person name="Larsson T."/>
            <person name="Maumus F."/>
            <person name="Osuna-Cruz C.M."/>
            <person name="Vancaester E."/>
            <person name="Stenow R."/>
            <person name="Vandepoele K."/>
            <person name="Ploug H."/>
            <person name="Bruchert V."/>
            <person name="Godhe A."/>
            <person name="Topel M."/>
        </authorList>
    </citation>
    <scope>NUCLEOTIDE SEQUENCE</scope>
    <source>
        <strain evidence="3">R05AC</strain>
    </source>
</reference>
<name>A0AAD8XZF9_9STRA</name>
<comment type="caution">
    <text evidence="3">The sequence shown here is derived from an EMBL/GenBank/DDBJ whole genome shotgun (WGS) entry which is preliminary data.</text>
</comment>
<gene>
    <name evidence="3" type="ORF">QTG54_013247</name>
</gene>
<keyword evidence="2" id="KW-1133">Transmembrane helix</keyword>
<keyword evidence="2" id="KW-0812">Transmembrane</keyword>
<dbReference type="AlphaFoldDB" id="A0AAD8XZF9"/>
<keyword evidence="4" id="KW-1185">Reference proteome</keyword>
<dbReference type="EMBL" id="JATAAI010000030">
    <property type="protein sequence ID" value="KAK1736111.1"/>
    <property type="molecule type" value="Genomic_DNA"/>
</dbReference>
<evidence type="ECO:0000313" key="3">
    <source>
        <dbReference type="EMBL" id="KAK1736111.1"/>
    </source>
</evidence>
<feature type="transmembrane region" description="Helical" evidence="2">
    <location>
        <begin position="130"/>
        <end position="148"/>
    </location>
</feature>
<evidence type="ECO:0000256" key="2">
    <source>
        <dbReference type="SAM" id="Phobius"/>
    </source>
</evidence>
<evidence type="ECO:0000256" key="1">
    <source>
        <dbReference type="SAM" id="MobiDB-lite"/>
    </source>
</evidence>
<evidence type="ECO:0000313" key="4">
    <source>
        <dbReference type="Proteomes" id="UP001224775"/>
    </source>
</evidence>